<feature type="domain" description="ABC transporter" evidence="9">
    <location>
        <begin position="21"/>
        <end position="255"/>
    </location>
</feature>
<keyword evidence="3" id="KW-0547">Nucleotide-binding</keyword>
<name>T1L3P3_TETUR</name>
<comment type="subcellular location">
    <subcellularLocation>
        <location evidence="1">Membrane</location>
        <topology evidence="1">Multi-pass membrane protein</topology>
    </subcellularLocation>
</comment>
<evidence type="ECO:0000256" key="4">
    <source>
        <dbReference type="ARBA" id="ARBA00022840"/>
    </source>
</evidence>
<dbReference type="PANTHER" id="PTHR43038">
    <property type="entry name" value="ATP-BINDING CASSETTE, SUB-FAMILY H, MEMBER 1"/>
    <property type="match status" value="1"/>
</dbReference>
<keyword evidence="6 8" id="KW-0472">Membrane</keyword>
<dbReference type="EnsemblMetazoa" id="tetur36g00630.1">
    <property type="protein sequence ID" value="tetur36g00630.1"/>
    <property type="gene ID" value="tetur36g00630"/>
</dbReference>
<evidence type="ECO:0000313" key="10">
    <source>
        <dbReference type="EnsemblMetazoa" id="tetur36g00630.1"/>
    </source>
</evidence>
<dbReference type="eggNOG" id="KOG0059">
    <property type="taxonomic scope" value="Eukaryota"/>
</dbReference>
<evidence type="ECO:0000256" key="1">
    <source>
        <dbReference type="ARBA" id="ARBA00004141"/>
    </source>
</evidence>
<dbReference type="GO" id="GO:0016020">
    <property type="term" value="C:membrane"/>
    <property type="evidence" value="ECO:0007669"/>
    <property type="project" value="UniProtKB-SubCell"/>
</dbReference>
<evidence type="ECO:0000256" key="7">
    <source>
        <dbReference type="SAM" id="MobiDB-lite"/>
    </source>
</evidence>
<evidence type="ECO:0000313" key="11">
    <source>
        <dbReference type="Proteomes" id="UP000015104"/>
    </source>
</evidence>
<dbReference type="KEGG" id="tut:107370012"/>
<evidence type="ECO:0000256" key="3">
    <source>
        <dbReference type="ARBA" id="ARBA00022741"/>
    </source>
</evidence>
<sequence>MSQVDCTVSVNCKSDTTKAAVVADKLVLSYAKGEKLFLALNNLSMNIPQGCVYCLIGPSGCGKTTFLRCLTGFFRPVKGSIKLFGLNPGDPSLGIPGPNLGYMPQDISLDSDFTIAESAIYFARLYRVPLAGVQQRLTSLLKTLGLPPSTRLIGKLSGGQKRRVSFICSIIHEPKLIILDEPTVGCDPLVRENMWNIIFKMTSTKLTTVIITTHYIEEARRTNLIGFMRKGSILAQESPDAILARYGVPTLEETFAIMCRQERPLSGQNVCEQNSSCSSSSFNTQHESSGQQQSEDSSSSQSSNTFNCLSKTNLIIQWSLFTAVFSRVFLRFTKMRWYILGASFVIAYLVYLYATIYGTTPKHMAVGLFNEEDPPRASQIVLDNINSEVIQIIPFNDLESAYAAVEDKSIHGFLHFPRFYSSYAPLKYHFREPIDQEYRDFIENAQVRYVGDAFEKIVFQIIEQSLTRGLRTAGPQMLANLSLNPMMATWPITQGDPIYDLSDPSDLTGSKTFFMPVAIFYIAHVTGFLLSIYSLLRDRKDAILERTYAAGAGPTHILLSHMITNTLIPILTSGPVWYIALEYLKAPCQGSFPLLLLFYFLNILAALPVSFLFAVLKFDQMFIFMLAVAYCMVGLATCGILWPEEGLPYFMRSFRYFFPYPEIIRGSIRIMVKGCGLEDAIVFNSLIHSLIFYAVTAVFVRIVF</sequence>
<feature type="transmembrane region" description="Helical" evidence="8">
    <location>
        <begin position="557"/>
        <end position="580"/>
    </location>
</feature>
<dbReference type="PROSITE" id="PS00211">
    <property type="entry name" value="ABC_TRANSPORTER_1"/>
    <property type="match status" value="1"/>
</dbReference>
<dbReference type="SUPFAM" id="SSF52540">
    <property type="entry name" value="P-loop containing nucleoside triphosphate hydrolases"/>
    <property type="match status" value="1"/>
</dbReference>
<feature type="transmembrane region" description="Helical" evidence="8">
    <location>
        <begin position="592"/>
        <end position="615"/>
    </location>
</feature>
<dbReference type="AlphaFoldDB" id="T1L3P3"/>
<dbReference type="PROSITE" id="PS50893">
    <property type="entry name" value="ABC_TRANSPORTER_2"/>
    <property type="match status" value="1"/>
</dbReference>
<proteinExistence type="predicted"/>
<evidence type="ECO:0000256" key="6">
    <source>
        <dbReference type="ARBA" id="ARBA00023136"/>
    </source>
</evidence>
<dbReference type="InterPro" id="IPR003593">
    <property type="entry name" value="AAA+_ATPase"/>
</dbReference>
<dbReference type="Gene3D" id="3.40.50.300">
    <property type="entry name" value="P-loop containing nucleotide triphosphate hydrolases"/>
    <property type="match status" value="1"/>
</dbReference>
<feature type="transmembrane region" description="Helical" evidence="8">
    <location>
        <begin position="622"/>
        <end position="642"/>
    </location>
</feature>
<dbReference type="SMART" id="SM00382">
    <property type="entry name" value="AAA"/>
    <property type="match status" value="1"/>
</dbReference>
<keyword evidence="5 8" id="KW-1133">Transmembrane helix</keyword>
<dbReference type="Pfam" id="PF12698">
    <property type="entry name" value="ABC2_membrane_3"/>
    <property type="match status" value="1"/>
</dbReference>
<feature type="region of interest" description="Disordered" evidence="7">
    <location>
        <begin position="281"/>
        <end position="302"/>
    </location>
</feature>
<feature type="compositionally biased region" description="Low complexity" evidence="7">
    <location>
        <begin position="288"/>
        <end position="302"/>
    </location>
</feature>
<keyword evidence="4" id="KW-0067">ATP-binding</keyword>
<dbReference type="Proteomes" id="UP000015104">
    <property type="component" value="Unassembled WGS sequence"/>
</dbReference>
<evidence type="ECO:0000256" key="8">
    <source>
        <dbReference type="SAM" id="Phobius"/>
    </source>
</evidence>
<keyword evidence="11" id="KW-1185">Reference proteome</keyword>
<keyword evidence="2 8" id="KW-0812">Transmembrane</keyword>
<evidence type="ECO:0000256" key="5">
    <source>
        <dbReference type="ARBA" id="ARBA00022989"/>
    </source>
</evidence>
<dbReference type="GO" id="GO:0140359">
    <property type="term" value="F:ABC-type transporter activity"/>
    <property type="evidence" value="ECO:0007669"/>
    <property type="project" value="InterPro"/>
</dbReference>
<dbReference type="InterPro" id="IPR017871">
    <property type="entry name" value="ABC_transporter-like_CS"/>
</dbReference>
<evidence type="ECO:0000256" key="2">
    <source>
        <dbReference type="ARBA" id="ARBA00022692"/>
    </source>
</evidence>
<accession>T1L3P3</accession>
<feature type="transmembrane region" description="Helical" evidence="8">
    <location>
        <begin position="513"/>
        <end position="536"/>
    </location>
</feature>
<dbReference type="InterPro" id="IPR027417">
    <property type="entry name" value="P-loop_NTPase"/>
</dbReference>
<evidence type="ECO:0000259" key="9">
    <source>
        <dbReference type="PROSITE" id="PS50893"/>
    </source>
</evidence>
<dbReference type="GO" id="GO:0016887">
    <property type="term" value="F:ATP hydrolysis activity"/>
    <property type="evidence" value="ECO:0007669"/>
    <property type="project" value="InterPro"/>
</dbReference>
<dbReference type="InterPro" id="IPR003439">
    <property type="entry name" value="ABC_transporter-like_ATP-bd"/>
</dbReference>
<dbReference type="EMBL" id="CAEY01001042">
    <property type="status" value="NOT_ANNOTATED_CDS"/>
    <property type="molecule type" value="Genomic_DNA"/>
</dbReference>
<dbReference type="CDD" id="cd03230">
    <property type="entry name" value="ABC_DR_subfamily_A"/>
    <property type="match status" value="1"/>
</dbReference>
<reference evidence="10" key="2">
    <citation type="submission" date="2015-06" db="UniProtKB">
        <authorList>
            <consortium name="EnsemblMetazoa"/>
        </authorList>
    </citation>
    <scope>IDENTIFICATION</scope>
</reference>
<dbReference type="OrthoDB" id="10255969at2759"/>
<dbReference type="OMA" id="CSIIHEP"/>
<gene>
    <name evidence="10" type="primary">107370012</name>
</gene>
<feature type="transmembrane region" description="Helical" evidence="8">
    <location>
        <begin position="681"/>
        <end position="703"/>
    </location>
</feature>
<dbReference type="InterPro" id="IPR013525">
    <property type="entry name" value="ABC2_TM"/>
</dbReference>
<reference evidence="11" key="1">
    <citation type="submission" date="2011-08" db="EMBL/GenBank/DDBJ databases">
        <authorList>
            <person name="Rombauts S."/>
        </authorList>
    </citation>
    <scope>NUCLEOTIDE SEQUENCE</scope>
    <source>
        <strain evidence="11">London</strain>
    </source>
</reference>
<dbReference type="HOGENOM" id="CLU_014367_1_0_1"/>
<dbReference type="PANTHER" id="PTHR43038:SF3">
    <property type="entry name" value="ABC TRANSPORTER G FAMILY MEMBER 20 ISOFORM X1"/>
    <property type="match status" value="1"/>
</dbReference>
<dbReference type="GO" id="GO:0005524">
    <property type="term" value="F:ATP binding"/>
    <property type="evidence" value="ECO:0007669"/>
    <property type="project" value="UniProtKB-KW"/>
</dbReference>
<dbReference type="Pfam" id="PF00005">
    <property type="entry name" value="ABC_tran"/>
    <property type="match status" value="1"/>
</dbReference>
<feature type="transmembrane region" description="Helical" evidence="8">
    <location>
        <begin position="337"/>
        <end position="356"/>
    </location>
</feature>
<protein>
    <recommendedName>
        <fullName evidence="9">ABC transporter domain-containing protein</fullName>
    </recommendedName>
</protein>
<organism evidence="10 11">
    <name type="scientific">Tetranychus urticae</name>
    <name type="common">Two-spotted spider mite</name>
    <dbReference type="NCBI Taxonomy" id="32264"/>
    <lineage>
        <taxon>Eukaryota</taxon>
        <taxon>Metazoa</taxon>
        <taxon>Ecdysozoa</taxon>
        <taxon>Arthropoda</taxon>
        <taxon>Chelicerata</taxon>
        <taxon>Arachnida</taxon>
        <taxon>Acari</taxon>
        <taxon>Acariformes</taxon>
        <taxon>Trombidiformes</taxon>
        <taxon>Prostigmata</taxon>
        <taxon>Eleutherengona</taxon>
        <taxon>Raphignathae</taxon>
        <taxon>Tetranychoidea</taxon>
        <taxon>Tetranychidae</taxon>
        <taxon>Tetranychus</taxon>
    </lineage>
</organism>